<dbReference type="SMART" id="SM01361">
    <property type="entry name" value="A2M_recep"/>
    <property type="match status" value="1"/>
</dbReference>
<dbReference type="OrthoDB" id="7780472at2759"/>
<comment type="similarity">
    <text evidence="1">Belongs to the protease inhibitor I39 (alpha-2-macroglobulin) family.</text>
</comment>
<dbReference type="SUPFAM" id="SSF48239">
    <property type="entry name" value="Terpenoid cyclases/Protein prenyltransferases"/>
    <property type="match status" value="1"/>
</dbReference>
<dbReference type="GO" id="GO:0004866">
    <property type="term" value="F:endopeptidase inhibitor activity"/>
    <property type="evidence" value="ECO:0007669"/>
    <property type="project" value="InterPro"/>
</dbReference>
<dbReference type="CDD" id="cd02897">
    <property type="entry name" value="A2M_2"/>
    <property type="match status" value="1"/>
</dbReference>
<keyword evidence="3" id="KW-0882">Thioester bond</keyword>
<dbReference type="GO" id="GO:0005615">
    <property type="term" value="C:extracellular space"/>
    <property type="evidence" value="ECO:0007669"/>
    <property type="project" value="InterPro"/>
</dbReference>
<keyword evidence="10" id="KW-1185">Reference proteome</keyword>
<dbReference type="InterPro" id="IPR050473">
    <property type="entry name" value="A2M/Complement_sys"/>
</dbReference>
<evidence type="ECO:0000313" key="9">
    <source>
        <dbReference type="EMBL" id="KAG5674650.1"/>
    </source>
</evidence>
<evidence type="ECO:0000256" key="2">
    <source>
        <dbReference type="ARBA" id="ARBA00022729"/>
    </source>
</evidence>
<dbReference type="SUPFAM" id="SSF49410">
    <property type="entry name" value="Alpha-macroglobulin receptor domain"/>
    <property type="match status" value="1"/>
</dbReference>
<dbReference type="InterPro" id="IPR041813">
    <property type="entry name" value="A2M_TED"/>
</dbReference>
<dbReference type="InterPro" id="IPR009048">
    <property type="entry name" value="A-macroglobulin_rcpt-bd"/>
</dbReference>
<dbReference type="Proteomes" id="UP001107558">
    <property type="component" value="Chromosome 2"/>
</dbReference>
<feature type="domain" description="Alpha-2-macroglobulin" evidence="7">
    <location>
        <begin position="73"/>
        <end position="165"/>
    </location>
</feature>
<dbReference type="PROSITE" id="PS00477">
    <property type="entry name" value="ALPHA_2_MACROGLOBULIN"/>
    <property type="match status" value="1"/>
</dbReference>
<keyword evidence="6" id="KW-0175">Coiled coil</keyword>
<dbReference type="Pfam" id="PF00207">
    <property type="entry name" value="A2M"/>
    <property type="match status" value="1"/>
</dbReference>
<dbReference type="Gene3D" id="2.60.40.690">
    <property type="entry name" value="Alpha-macroglobulin, receptor-binding domain"/>
    <property type="match status" value="1"/>
</dbReference>
<evidence type="ECO:0000259" key="8">
    <source>
        <dbReference type="SMART" id="SM01361"/>
    </source>
</evidence>
<proteinExistence type="inferred from homology"/>
<dbReference type="Gene3D" id="2.60.120.1540">
    <property type="match status" value="1"/>
</dbReference>
<dbReference type="InterPro" id="IPR013783">
    <property type="entry name" value="Ig-like_fold"/>
</dbReference>
<dbReference type="EMBL" id="JADBJN010000002">
    <property type="protein sequence ID" value="KAG5674650.1"/>
    <property type="molecule type" value="Genomic_DNA"/>
</dbReference>
<name>A0A9J6BY24_POLVA</name>
<organism evidence="9 10">
    <name type="scientific">Polypedilum vanderplanki</name>
    <name type="common">Sleeping chironomid midge</name>
    <dbReference type="NCBI Taxonomy" id="319348"/>
    <lineage>
        <taxon>Eukaryota</taxon>
        <taxon>Metazoa</taxon>
        <taxon>Ecdysozoa</taxon>
        <taxon>Arthropoda</taxon>
        <taxon>Hexapoda</taxon>
        <taxon>Insecta</taxon>
        <taxon>Pterygota</taxon>
        <taxon>Neoptera</taxon>
        <taxon>Endopterygota</taxon>
        <taxon>Diptera</taxon>
        <taxon>Nematocera</taxon>
        <taxon>Chironomoidea</taxon>
        <taxon>Chironomidae</taxon>
        <taxon>Chironominae</taxon>
        <taxon>Polypedilum</taxon>
        <taxon>Polypedilum</taxon>
    </lineage>
</organism>
<dbReference type="Gene3D" id="2.20.130.20">
    <property type="match status" value="1"/>
</dbReference>
<dbReference type="InterPro" id="IPR008930">
    <property type="entry name" value="Terpenoid_cyclase/PrenylTrfase"/>
</dbReference>
<dbReference type="SMART" id="SM01360">
    <property type="entry name" value="A2M"/>
    <property type="match status" value="1"/>
</dbReference>
<dbReference type="PANTHER" id="PTHR11412:SF136">
    <property type="entry name" value="CD109 ANTIGEN"/>
    <property type="match status" value="1"/>
</dbReference>
<dbReference type="AlphaFoldDB" id="A0A9J6BY24"/>
<evidence type="ECO:0000256" key="4">
    <source>
        <dbReference type="ARBA" id="ARBA00023157"/>
    </source>
</evidence>
<dbReference type="Pfam" id="PF21412">
    <property type="entry name" value="TEP1_CUB2"/>
    <property type="match status" value="1"/>
</dbReference>
<comment type="caution">
    <text evidence="9">The sequence shown here is derived from an EMBL/GenBank/DDBJ whole genome shotgun (WGS) entry which is preliminary data.</text>
</comment>
<accession>A0A9J6BY24</accession>
<feature type="coiled-coil region" evidence="6">
    <location>
        <begin position="170"/>
        <end position="197"/>
    </location>
</feature>
<dbReference type="Pfam" id="PF07677">
    <property type="entry name" value="A2M_recep"/>
    <property type="match status" value="1"/>
</dbReference>
<keyword evidence="5" id="KW-0325">Glycoprotein</keyword>
<dbReference type="InterPro" id="IPR047565">
    <property type="entry name" value="Alpha-macroglob_thiol-ester_cl"/>
</dbReference>
<keyword evidence="4" id="KW-1015">Disulfide bond</keyword>
<dbReference type="InterPro" id="IPR036595">
    <property type="entry name" value="A-macroglobulin_rcpt-bd_sf"/>
</dbReference>
<dbReference type="PANTHER" id="PTHR11412">
    <property type="entry name" value="MACROGLOBULIN / COMPLEMENT"/>
    <property type="match status" value="1"/>
</dbReference>
<dbReference type="Gene3D" id="1.50.10.20">
    <property type="match status" value="1"/>
</dbReference>
<dbReference type="Pfam" id="PF07678">
    <property type="entry name" value="TED_complement"/>
    <property type="match status" value="1"/>
</dbReference>
<evidence type="ECO:0000259" key="7">
    <source>
        <dbReference type="SMART" id="SM01360"/>
    </source>
</evidence>
<evidence type="ECO:0000256" key="5">
    <source>
        <dbReference type="ARBA" id="ARBA00023180"/>
    </source>
</evidence>
<evidence type="ECO:0000313" key="10">
    <source>
        <dbReference type="Proteomes" id="UP001107558"/>
    </source>
</evidence>
<evidence type="ECO:0008006" key="11">
    <source>
        <dbReference type="Google" id="ProtNLM"/>
    </source>
</evidence>
<gene>
    <name evidence="9" type="ORF">PVAND_004604</name>
</gene>
<dbReference type="Gene3D" id="2.60.40.10">
    <property type="entry name" value="Immunoglobulins"/>
    <property type="match status" value="1"/>
</dbReference>
<dbReference type="FunFam" id="1.50.10.20:FF:000001">
    <property type="entry name" value="CD109 isoform 1"/>
    <property type="match status" value="1"/>
</dbReference>
<evidence type="ECO:0000256" key="1">
    <source>
        <dbReference type="ARBA" id="ARBA00010952"/>
    </source>
</evidence>
<evidence type="ECO:0000256" key="6">
    <source>
        <dbReference type="SAM" id="Coils"/>
    </source>
</evidence>
<keyword evidence="2" id="KW-0732">Signal</keyword>
<protein>
    <recommendedName>
        <fullName evidence="11">Thioester-containing protein</fullName>
    </recommendedName>
</protein>
<dbReference type="InterPro" id="IPR049135">
    <property type="entry name" value="TEP1_CUB2"/>
</dbReference>
<reference evidence="9" key="1">
    <citation type="submission" date="2021-03" db="EMBL/GenBank/DDBJ databases">
        <title>Chromosome level genome of the anhydrobiotic midge Polypedilum vanderplanki.</title>
        <authorList>
            <person name="Yoshida Y."/>
            <person name="Kikawada T."/>
            <person name="Gusev O."/>
        </authorList>
    </citation>
    <scope>NUCLEOTIDE SEQUENCE</scope>
    <source>
        <strain evidence="9">NIAS01</strain>
        <tissue evidence="9">Whole body or cell culture</tissue>
    </source>
</reference>
<evidence type="ECO:0000256" key="3">
    <source>
        <dbReference type="ARBA" id="ARBA00022966"/>
    </source>
</evidence>
<feature type="domain" description="Alpha-macroglobulin receptor-binding" evidence="8">
    <location>
        <begin position="696"/>
        <end position="785"/>
    </location>
</feature>
<dbReference type="SMART" id="SM01419">
    <property type="entry name" value="Thiol-ester_cl"/>
    <property type="match status" value="1"/>
</dbReference>
<dbReference type="InterPro" id="IPR011626">
    <property type="entry name" value="Alpha-macroglobulin_TED"/>
</dbReference>
<dbReference type="InterPro" id="IPR001599">
    <property type="entry name" value="Macroglobln_a2"/>
</dbReference>
<dbReference type="FunFam" id="2.60.40.10:FF:000155">
    <property type="entry name" value="complement C3 isoform X1"/>
    <property type="match status" value="1"/>
</dbReference>
<sequence length="855" mass="96251">MIVYNLGYANPAQNEISRGRKIEYSTIRTDIGPANRFLAQTKPPLAGPYAFSRIPKPRWDHPRIYLKHGIENTWLFMNSFSTGLEGRTTISKKVPDTITSWIITGFAVDPVNGLGLTRQSSKFNVFQPFFVSLDLPYSIKRGEVVAIPIVVFNYMENDQKAEVTLSNDEKEFEFAEIDDEENNIDRVKREVETQRKKNVIVKSNSGTSLSFMIRALKAGKITIKVTANSQVAGDTIERKLIVVPEGITQYMNKAIFIDLRNGNQVKTNLTIDIPKNAIPDSTFIEASVIGDVLGPSLENIDKLIKLPYGCGEQNMLNFVPNIVVLDYLTNLNKLNPDIEAKTKKYMESGYQRELSYKHDDGSYSAFGKNDKKGSTWLTAFVAKSFNQASKYILIDKNTIKQALDFLASVQTTDGSFPEVGNVFHKDMQGGSSKGIALTAYTLITFLENKEFVDQYRNIVNKALDYIVRNFNKLDDNYSLSIASYALQLARHGSKDSFLAKLDSKAESKDKMKHWAKQIPESDEKSPWNDKPNAVNIEMTAYALQAFVIAGLESDAIPIMKWLITQRNENGGFQSTQDTVVGLQALSQLASRIYSPNNNVQINLEYSEGTAAHMGVNPGNTMILQKYDLPTSVREVNITANGRGVAILQISYRYNMNVTGAWPRFVLDPQVNRISTKDFLQLTVCTSFVPDNFTEKSNMAVMEVSFPSGYTFDTDTIPFLRDTQKVKKVETKEGDTVVVVYFDDLEQKELCPVFQAYLTHKVANQKPAPVVIYDYYDSSRRATQFYRARRSTLCDICEGDDCTEACKVQAQKRISERSEKDTSSDSQINSKDHSSQLSSPITIFIIIAITKFFMRV</sequence>
<dbReference type="InterPro" id="IPR019742">
    <property type="entry name" value="MacrogloblnA2_CS"/>
</dbReference>